<gene>
    <name evidence="2" type="ORF">ACJRO7_032976</name>
</gene>
<comment type="caution">
    <text evidence="2">The sequence shown here is derived from an EMBL/GenBank/DDBJ whole genome shotgun (WGS) entry which is preliminary data.</text>
</comment>
<feature type="region of interest" description="Disordered" evidence="1">
    <location>
        <begin position="1"/>
        <end position="71"/>
    </location>
</feature>
<reference evidence="2 3" key="1">
    <citation type="submission" date="2024-11" db="EMBL/GenBank/DDBJ databases">
        <title>Chromosome-level genome assembly of Eucalyptus globulus Labill. provides insights into its genome evolution.</title>
        <authorList>
            <person name="Li X."/>
        </authorList>
    </citation>
    <scope>NUCLEOTIDE SEQUENCE [LARGE SCALE GENOMIC DNA]</scope>
    <source>
        <strain evidence="2">CL2024</strain>
        <tissue evidence="2">Fresh tender leaves</tissue>
    </source>
</reference>
<proteinExistence type="predicted"/>
<evidence type="ECO:0000256" key="1">
    <source>
        <dbReference type="SAM" id="MobiDB-lite"/>
    </source>
</evidence>
<protein>
    <submittedName>
        <fullName evidence="2">Uncharacterized protein</fullName>
    </submittedName>
</protein>
<accession>A0ABD3JXW8</accession>
<evidence type="ECO:0000313" key="3">
    <source>
        <dbReference type="Proteomes" id="UP001634007"/>
    </source>
</evidence>
<dbReference type="EMBL" id="JBJKBG010000008">
    <property type="protein sequence ID" value="KAL3728310.1"/>
    <property type="molecule type" value="Genomic_DNA"/>
</dbReference>
<sequence>MAASACNRAMQRASTSLGPALRSGVRSSPQLGFASPRFPLPARSPSAAAPRRPWLAQSPASSTSAMTSPSKLLLPRQFTGIDRSTISIRGTRRQC</sequence>
<dbReference type="AlphaFoldDB" id="A0ABD3JXW8"/>
<evidence type="ECO:0000313" key="2">
    <source>
        <dbReference type="EMBL" id="KAL3728310.1"/>
    </source>
</evidence>
<keyword evidence="3" id="KW-1185">Reference proteome</keyword>
<feature type="compositionally biased region" description="Low complexity" evidence="1">
    <location>
        <begin position="34"/>
        <end position="70"/>
    </location>
</feature>
<organism evidence="2 3">
    <name type="scientific">Eucalyptus globulus</name>
    <name type="common">Tasmanian blue gum</name>
    <dbReference type="NCBI Taxonomy" id="34317"/>
    <lineage>
        <taxon>Eukaryota</taxon>
        <taxon>Viridiplantae</taxon>
        <taxon>Streptophyta</taxon>
        <taxon>Embryophyta</taxon>
        <taxon>Tracheophyta</taxon>
        <taxon>Spermatophyta</taxon>
        <taxon>Magnoliopsida</taxon>
        <taxon>eudicotyledons</taxon>
        <taxon>Gunneridae</taxon>
        <taxon>Pentapetalae</taxon>
        <taxon>rosids</taxon>
        <taxon>malvids</taxon>
        <taxon>Myrtales</taxon>
        <taxon>Myrtaceae</taxon>
        <taxon>Myrtoideae</taxon>
        <taxon>Eucalypteae</taxon>
        <taxon>Eucalyptus</taxon>
    </lineage>
</organism>
<dbReference type="Proteomes" id="UP001634007">
    <property type="component" value="Unassembled WGS sequence"/>
</dbReference>
<name>A0ABD3JXW8_EUCGL</name>